<evidence type="ECO:0000313" key="2">
    <source>
        <dbReference type="Proteomes" id="UP001056120"/>
    </source>
</evidence>
<gene>
    <name evidence="1" type="ORF">L1987_09304</name>
</gene>
<keyword evidence="2" id="KW-1185">Reference proteome</keyword>
<evidence type="ECO:0000313" key="1">
    <source>
        <dbReference type="EMBL" id="KAI3821732.1"/>
    </source>
</evidence>
<dbReference type="EMBL" id="CM042020">
    <property type="protein sequence ID" value="KAI3821732.1"/>
    <property type="molecule type" value="Genomic_DNA"/>
</dbReference>
<sequence>MLARCEDSNLALNWEKCDSMVKEGIVLGHTISKNGIEVDKAKVKTISMLPPPNSVKGIRSFLGHAGFFRRFIKDFSSIARPLTQLLEKDRPFLFSGNCLIAFETLKTKLVDAPVMTTPNWAKPFKLMCDASDYAVGAVLGQRRKKHFHLIQHASETLNDAQENYTTTEKELLAVVFAFDKFRSYLVLSKTTVYTDHAALRHLFNKQDAKPRLIRWILLLQEFDIEIKDKKGAENFTADHLSRLEITQENQKVAINDSFPHKYILHVQDIDEYPWFADIANFLASGELVKGVTFQERKKFFADVKHYFFEDPYLFRVCMDQIVRRCVYGKEAHEILWQRHEGPIGGHHGANYTARKVFEAGFFWPIVFKDAHKLISTCDSC</sequence>
<reference evidence="2" key="1">
    <citation type="journal article" date="2022" name="Mol. Ecol. Resour.">
        <title>The genomes of chicory, endive, great burdock and yacon provide insights into Asteraceae palaeo-polyploidization history and plant inulin production.</title>
        <authorList>
            <person name="Fan W."/>
            <person name="Wang S."/>
            <person name="Wang H."/>
            <person name="Wang A."/>
            <person name="Jiang F."/>
            <person name="Liu H."/>
            <person name="Zhao H."/>
            <person name="Xu D."/>
            <person name="Zhang Y."/>
        </authorList>
    </citation>
    <scope>NUCLEOTIDE SEQUENCE [LARGE SCALE GENOMIC DNA]</scope>
    <source>
        <strain evidence="2">cv. Yunnan</strain>
    </source>
</reference>
<protein>
    <submittedName>
        <fullName evidence="1">Uncharacterized protein</fullName>
    </submittedName>
</protein>
<organism evidence="1 2">
    <name type="scientific">Smallanthus sonchifolius</name>
    <dbReference type="NCBI Taxonomy" id="185202"/>
    <lineage>
        <taxon>Eukaryota</taxon>
        <taxon>Viridiplantae</taxon>
        <taxon>Streptophyta</taxon>
        <taxon>Embryophyta</taxon>
        <taxon>Tracheophyta</taxon>
        <taxon>Spermatophyta</taxon>
        <taxon>Magnoliopsida</taxon>
        <taxon>eudicotyledons</taxon>
        <taxon>Gunneridae</taxon>
        <taxon>Pentapetalae</taxon>
        <taxon>asterids</taxon>
        <taxon>campanulids</taxon>
        <taxon>Asterales</taxon>
        <taxon>Asteraceae</taxon>
        <taxon>Asteroideae</taxon>
        <taxon>Heliantheae alliance</taxon>
        <taxon>Millerieae</taxon>
        <taxon>Smallanthus</taxon>
    </lineage>
</organism>
<proteinExistence type="predicted"/>
<dbReference type="Proteomes" id="UP001056120">
    <property type="component" value="Linkage Group LG03"/>
</dbReference>
<reference evidence="1 2" key="2">
    <citation type="journal article" date="2022" name="Mol. Ecol. Resour.">
        <title>The genomes of chicory, endive, great burdock and yacon provide insights into Asteraceae paleo-polyploidization history and plant inulin production.</title>
        <authorList>
            <person name="Fan W."/>
            <person name="Wang S."/>
            <person name="Wang H."/>
            <person name="Wang A."/>
            <person name="Jiang F."/>
            <person name="Liu H."/>
            <person name="Zhao H."/>
            <person name="Xu D."/>
            <person name="Zhang Y."/>
        </authorList>
    </citation>
    <scope>NUCLEOTIDE SEQUENCE [LARGE SCALE GENOMIC DNA]</scope>
    <source>
        <strain evidence="2">cv. Yunnan</strain>
        <tissue evidence="1">Leaves</tissue>
    </source>
</reference>
<name>A0ACB9JNK4_9ASTR</name>
<comment type="caution">
    <text evidence="1">The sequence shown here is derived from an EMBL/GenBank/DDBJ whole genome shotgun (WGS) entry which is preliminary data.</text>
</comment>
<accession>A0ACB9JNK4</accession>